<dbReference type="Pfam" id="PF12626">
    <property type="entry name" value="PolyA_pol_arg_C"/>
    <property type="match status" value="1"/>
</dbReference>
<dbReference type="SUPFAM" id="SSF81301">
    <property type="entry name" value="Nucleotidyltransferase"/>
    <property type="match status" value="1"/>
</dbReference>
<sequence>MQILHSSEHPVRDDLLSPNALKVLHRLNQSGFEAYLVGGCIRDIFLGKIPKDFDVATSATPEQIKGLFRNCRIIGRRFKLAHIMFGREIIEVATFRGPHQSSPENSGTAKQDGHGQLTRDNVYGTLEQDAARRDFTFNAMYYSTADKTIRDFAYGVEAIEDKVIEIIGDPETRFREDPVRMLRAVRFAAKLDMEIEEPCAEQIKKLGYLLENIPPARLFEEVLKLLFSGQGYATYQQLIEYGLFERLFPQTAPLVQIPDSRENRFIEQVIKNTDNRINNGQRVTPAFLYAALLWYPIEEFSQKLIFESNLSPLDAFNIATSEVLQRQLERVMIPKRFSITMREIWSFQNRLSKRYGRRAYQMLAHPKFRAAYDFLLLRGEIEGGELYELADWWTEFQEVDGDKRKTMLEELRKSAGASKNPRRRRKPRNKKSNSKPSQNP</sequence>
<evidence type="ECO:0000256" key="4">
    <source>
        <dbReference type="ARBA" id="ARBA00022840"/>
    </source>
</evidence>
<evidence type="ECO:0000313" key="13">
    <source>
        <dbReference type="EMBL" id="MCP3429649.1"/>
    </source>
</evidence>
<dbReference type="EMBL" id="JANATA010000027">
    <property type="protein sequence ID" value="MCP3429649.1"/>
    <property type="molecule type" value="Genomic_DNA"/>
</dbReference>
<dbReference type="Proteomes" id="UP001165413">
    <property type="component" value="Unassembled WGS sequence"/>
</dbReference>
<evidence type="ECO:0000313" key="14">
    <source>
        <dbReference type="Proteomes" id="UP001165413"/>
    </source>
</evidence>
<keyword evidence="14" id="KW-1185">Reference proteome</keyword>
<dbReference type="EC" id="2.7.7.19" evidence="7"/>
<dbReference type="AlphaFoldDB" id="A0AA41X010"/>
<dbReference type="GO" id="GO:0005524">
    <property type="term" value="F:ATP binding"/>
    <property type="evidence" value="ECO:0007669"/>
    <property type="project" value="UniProtKB-UniRule"/>
</dbReference>
<comment type="function">
    <text evidence="7">Adds poly(A) tail to the 3' end of many RNAs, which usually targets these RNAs for decay. Plays a significant role in the global control of gene expression, through influencing the rate of transcript degradation, and in the general RNA quality control.</text>
</comment>
<comment type="similarity">
    <text evidence="7 8">Belongs to the tRNA nucleotidyltransferase/poly(A) polymerase family.</text>
</comment>
<dbReference type="Gene3D" id="1.10.3090.10">
    <property type="entry name" value="cca-adding enzyme, domain 2"/>
    <property type="match status" value="1"/>
</dbReference>
<evidence type="ECO:0000256" key="3">
    <source>
        <dbReference type="ARBA" id="ARBA00022741"/>
    </source>
</evidence>
<keyword evidence="13" id="KW-0548">Nucleotidyltransferase</keyword>
<evidence type="ECO:0000259" key="12">
    <source>
        <dbReference type="Pfam" id="PF12627"/>
    </source>
</evidence>
<evidence type="ECO:0000259" key="11">
    <source>
        <dbReference type="Pfam" id="PF12626"/>
    </source>
</evidence>
<organism evidence="13 14">
    <name type="scientific">Opacimonas viscosa</name>
    <dbReference type="NCBI Taxonomy" id="2961944"/>
    <lineage>
        <taxon>Bacteria</taxon>
        <taxon>Pseudomonadati</taxon>
        <taxon>Pseudomonadota</taxon>
        <taxon>Gammaproteobacteria</taxon>
        <taxon>Alteromonadales</taxon>
        <taxon>Alteromonadaceae</taxon>
        <taxon>Opacimonas</taxon>
    </lineage>
</organism>
<dbReference type="Pfam" id="PF01743">
    <property type="entry name" value="PolyA_pol"/>
    <property type="match status" value="1"/>
</dbReference>
<feature type="active site" evidence="7">
    <location>
        <position position="52"/>
    </location>
</feature>
<proteinExistence type="inferred from homology"/>
<feature type="region of interest" description="Disordered" evidence="9">
    <location>
        <begin position="407"/>
        <end position="440"/>
    </location>
</feature>
<keyword evidence="5 7" id="KW-0694">RNA-binding</keyword>
<name>A0AA41X010_9ALTE</name>
<dbReference type="GO" id="GO:0003723">
    <property type="term" value="F:RNA binding"/>
    <property type="evidence" value="ECO:0007669"/>
    <property type="project" value="UniProtKB-UniRule"/>
</dbReference>
<comment type="catalytic activity">
    <reaction evidence="7">
        <text>RNA(n) + ATP = RNA(n)-3'-adenine ribonucleotide + diphosphate</text>
        <dbReference type="Rhea" id="RHEA:11332"/>
        <dbReference type="Rhea" id="RHEA-COMP:14527"/>
        <dbReference type="Rhea" id="RHEA-COMP:17347"/>
        <dbReference type="ChEBI" id="CHEBI:30616"/>
        <dbReference type="ChEBI" id="CHEBI:33019"/>
        <dbReference type="ChEBI" id="CHEBI:140395"/>
        <dbReference type="ChEBI" id="CHEBI:173115"/>
        <dbReference type="EC" id="2.7.7.19"/>
    </reaction>
</comment>
<feature type="active site" evidence="7">
    <location>
        <position position="54"/>
    </location>
</feature>
<dbReference type="InterPro" id="IPR032828">
    <property type="entry name" value="PolyA_RNA-bd"/>
</dbReference>
<gene>
    <name evidence="7 13" type="primary">pcnB</name>
    <name evidence="13" type="ORF">NLF92_11910</name>
</gene>
<keyword evidence="4 7" id="KW-0067">ATP-binding</keyword>
<dbReference type="FunFam" id="3.30.460.10:FF:000035">
    <property type="entry name" value="Poly(A) polymerase I"/>
    <property type="match status" value="1"/>
</dbReference>
<feature type="compositionally biased region" description="Basic residues" evidence="9">
    <location>
        <begin position="420"/>
        <end position="433"/>
    </location>
</feature>
<feature type="active site" evidence="7">
    <location>
        <position position="134"/>
    </location>
</feature>
<feature type="domain" description="Polymerase A arginine-rich C-terminal" evidence="11">
    <location>
        <begin position="309"/>
        <end position="427"/>
    </location>
</feature>
<feature type="region of interest" description="Disordered" evidence="9">
    <location>
        <begin position="97"/>
        <end position="117"/>
    </location>
</feature>
<dbReference type="HAMAP" id="MF_00957">
    <property type="entry name" value="PolyA_pol"/>
    <property type="match status" value="1"/>
</dbReference>
<dbReference type="InterPro" id="IPR002646">
    <property type="entry name" value="PolA_pol_head_dom"/>
</dbReference>
<keyword evidence="6 7" id="KW-0804">Transcription</keyword>
<feature type="domain" description="Poly A polymerase head" evidence="10">
    <location>
        <begin position="34"/>
        <end position="164"/>
    </location>
</feature>
<evidence type="ECO:0000256" key="8">
    <source>
        <dbReference type="RuleBase" id="RU003953"/>
    </source>
</evidence>
<comment type="caution">
    <text evidence="13">The sequence shown here is derived from an EMBL/GenBank/DDBJ whole genome shotgun (WGS) entry which is preliminary data.</text>
</comment>
<dbReference type="PANTHER" id="PTHR43051:SF1">
    <property type="entry name" value="POLYNUCLEOTIDE ADENYLYLTRANSFERASE FAMILY PROTEIN"/>
    <property type="match status" value="1"/>
</dbReference>
<evidence type="ECO:0000256" key="2">
    <source>
        <dbReference type="ARBA" id="ARBA00022679"/>
    </source>
</evidence>
<dbReference type="PANTHER" id="PTHR43051">
    <property type="entry name" value="POLYNUCLEOTIDE ADENYLYLTRANSFERASE FAMILY PROTEIN"/>
    <property type="match status" value="1"/>
</dbReference>
<dbReference type="NCBIfam" id="TIGR01942">
    <property type="entry name" value="pcnB"/>
    <property type="match status" value="1"/>
</dbReference>
<feature type="compositionally biased region" description="Polar residues" evidence="9">
    <location>
        <begin position="99"/>
        <end position="109"/>
    </location>
</feature>
<dbReference type="SUPFAM" id="SSF81891">
    <property type="entry name" value="Poly A polymerase C-terminal region-like"/>
    <property type="match status" value="1"/>
</dbReference>
<evidence type="ECO:0000256" key="5">
    <source>
        <dbReference type="ARBA" id="ARBA00022884"/>
    </source>
</evidence>
<dbReference type="Pfam" id="PF12627">
    <property type="entry name" value="PolyA_pol_RNAbd"/>
    <property type="match status" value="1"/>
</dbReference>
<dbReference type="GO" id="GO:0006397">
    <property type="term" value="P:mRNA processing"/>
    <property type="evidence" value="ECO:0007669"/>
    <property type="project" value="UniProtKB-KW"/>
</dbReference>
<dbReference type="InterPro" id="IPR043519">
    <property type="entry name" value="NT_sf"/>
</dbReference>
<evidence type="ECO:0000256" key="7">
    <source>
        <dbReference type="HAMAP-Rule" id="MF_00957"/>
    </source>
</evidence>
<evidence type="ECO:0000256" key="1">
    <source>
        <dbReference type="ARBA" id="ARBA00022664"/>
    </source>
</evidence>
<reference evidence="13" key="1">
    <citation type="submission" date="2022-07" db="EMBL/GenBank/DDBJ databases">
        <title>Characterization of the Novel Bacterium Alteromonas immobilis LMIT006 and Alteromonas gregis LMIT007.</title>
        <authorList>
            <person name="Lin X."/>
        </authorList>
    </citation>
    <scope>NUCLEOTIDE SEQUENCE</scope>
    <source>
        <strain evidence="13">LMIT007</strain>
    </source>
</reference>
<dbReference type="GO" id="GO:0043633">
    <property type="term" value="P:polyadenylation-dependent RNA catabolic process"/>
    <property type="evidence" value="ECO:0007669"/>
    <property type="project" value="InterPro"/>
</dbReference>
<evidence type="ECO:0000256" key="6">
    <source>
        <dbReference type="ARBA" id="ARBA00023163"/>
    </source>
</evidence>
<accession>A0AA41X010</accession>
<dbReference type="GO" id="GO:1990817">
    <property type="term" value="F:poly(A) RNA polymerase activity"/>
    <property type="evidence" value="ECO:0007669"/>
    <property type="project" value="UniProtKB-UniRule"/>
</dbReference>
<feature type="domain" description="tRNA nucleotidyltransferase/poly(A) polymerase RNA and SrmB- binding" evidence="12">
    <location>
        <begin position="192"/>
        <end position="252"/>
    </location>
</feature>
<keyword evidence="2 7" id="KW-0808">Transferase</keyword>
<evidence type="ECO:0000256" key="9">
    <source>
        <dbReference type="SAM" id="MobiDB-lite"/>
    </source>
</evidence>
<dbReference type="InterPro" id="IPR010206">
    <property type="entry name" value="PolA_pol_I"/>
</dbReference>
<dbReference type="InterPro" id="IPR052191">
    <property type="entry name" value="tRNA_ntf/polyA_polymerase_I"/>
</dbReference>
<protein>
    <recommendedName>
        <fullName evidence="7">Poly(A) polymerase I</fullName>
        <shortName evidence="7">PAP I</shortName>
        <ecNumber evidence="7">2.7.7.19</ecNumber>
    </recommendedName>
</protein>
<keyword evidence="3 7" id="KW-0547">Nucleotide-binding</keyword>
<keyword evidence="1 7" id="KW-0507">mRNA processing</keyword>
<dbReference type="Gene3D" id="3.30.460.10">
    <property type="entry name" value="Beta Polymerase, domain 2"/>
    <property type="match status" value="1"/>
</dbReference>
<dbReference type="CDD" id="cd05398">
    <property type="entry name" value="NT_ClassII-CCAase"/>
    <property type="match status" value="1"/>
</dbReference>
<evidence type="ECO:0000259" key="10">
    <source>
        <dbReference type="Pfam" id="PF01743"/>
    </source>
</evidence>
<dbReference type="InterPro" id="IPR025866">
    <property type="entry name" value="PolyA_pol_arg_C_dom"/>
</dbReference>